<evidence type="ECO:0008006" key="3">
    <source>
        <dbReference type="Google" id="ProtNLM"/>
    </source>
</evidence>
<organism evidence="1 2">
    <name type="scientific">Nanobsidianus stetteri</name>
    <dbReference type="NCBI Taxonomy" id="1294122"/>
    <lineage>
        <taxon>Archaea</taxon>
        <taxon>Nanobdellota</taxon>
        <taxon>Candidatus Nanoarchaeia</taxon>
        <taxon>Nanoarchaeales</taxon>
        <taxon>Nanopusillaceae</taxon>
        <taxon>Candidatus Nanobsidianus</taxon>
    </lineage>
</organism>
<dbReference type="SUPFAM" id="SSF53335">
    <property type="entry name" value="S-adenosyl-L-methionine-dependent methyltransferases"/>
    <property type="match status" value="1"/>
</dbReference>
<name>A0A2T9WUY8_NANST</name>
<gene>
    <name evidence="1" type="ORF">DDW05_00310</name>
</gene>
<protein>
    <recommendedName>
        <fullName evidence="3">16S rRNA (guanine(1405)-N(7))-methyltransferase</fullName>
    </recommendedName>
</protein>
<dbReference type="CDD" id="cd02440">
    <property type="entry name" value="AdoMet_MTases"/>
    <property type="match status" value="1"/>
</dbReference>
<dbReference type="InterPro" id="IPR025981">
    <property type="entry name" value="rRNA_MeTrfase"/>
</dbReference>
<dbReference type="InterPro" id="IPR029063">
    <property type="entry name" value="SAM-dependent_MTases_sf"/>
</dbReference>
<evidence type="ECO:0000313" key="1">
    <source>
        <dbReference type="EMBL" id="PVU71631.1"/>
    </source>
</evidence>
<dbReference type="Gene3D" id="3.40.50.150">
    <property type="entry name" value="Vaccinia Virus protein VP39"/>
    <property type="match status" value="1"/>
</dbReference>
<dbReference type="AlphaFoldDB" id="A0A2T9WUY8"/>
<proteinExistence type="predicted"/>
<sequence length="277" mass="34144">MELFEIINEIKNKKELRNISDKVVENILKRELRKKQYLYERLSLIKSIKQLKNDEEFYLLFKEVRRILHELYGLYTPKEDKEIDRILFNDEMTLEQKIIELLMLTRPTAERLNFYKEIYKNIFIEKPLEILDLASGLNPISIYFSDQKPKKYYYVDISERILDINYQILKELNIENEGWLIDLLDPDDRIFRHYQYIFFWKIFPILEKYDFYAPRNLLSKLDFDYLIISFPQKSLGKKRNLGLAWRYKIKRFITYKLKYKVIKEFDIPYEYFIIVKK</sequence>
<dbReference type="Proteomes" id="UP000245908">
    <property type="component" value="Unassembled WGS sequence"/>
</dbReference>
<reference evidence="1 2" key="1">
    <citation type="journal article" date="2015" name="Appl. Environ. Microbiol.">
        <title>Nanoarchaeota, Their Sulfolobales Host, and Nanoarchaeota Virus Distribution across Yellowstone National Park Hot Springs.</title>
        <authorList>
            <person name="Munson-McGee J.H."/>
            <person name="Field E.K."/>
            <person name="Bateson M."/>
            <person name="Rooney C."/>
            <person name="Stepanauskas R."/>
            <person name="Young M.J."/>
        </authorList>
    </citation>
    <scope>NUCLEOTIDE SEQUENCE [LARGE SCALE GENOMIC DNA]</scope>
    <source>
        <strain evidence="1">SCGC AB-777_O03</strain>
    </source>
</reference>
<dbReference type="EMBL" id="QEFH01000002">
    <property type="protein sequence ID" value="PVU71631.1"/>
    <property type="molecule type" value="Genomic_DNA"/>
</dbReference>
<dbReference type="Pfam" id="PF07091">
    <property type="entry name" value="FmrO"/>
    <property type="match status" value="1"/>
</dbReference>
<accession>A0A2T9WUY8</accession>
<evidence type="ECO:0000313" key="2">
    <source>
        <dbReference type="Proteomes" id="UP000245908"/>
    </source>
</evidence>
<comment type="caution">
    <text evidence="1">The sequence shown here is derived from an EMBL/GenBank/DDBJ whole genome shotgun (WGS) entry which is preliminary data.</text>
</comment>